<organism evidence="3 4">
    <name type="scientific">Lentzea atacamensis</name>
    <dbReference type="NCBI Taxonomy" id="531938"/>
    <lineage>
        <taxon>Bacteria</taxon>
        <taxon>Bacillati</taxon>
        <taxon>Actinomycetota</taxon>
        <taxon>Actinomycetes</taxon>
        <taxon>Pseudonocardiales</taxon>
        <taxon>Pseudonocardiaceae</taxon>
        <taxon>Lentzea</taxon>
    </lineage>
</organism>
<dbReference type="Pfam" id="PF14231">
    <property type="entry name" value="GXWXG"/>
    <property type="match status" value="1"/>
</dbReference>
<reference evidence="3 4" key="1">
    <citation type="submission" date="2018-06" db="EMBL/GenBank/DDBJ databases">
        <title>Genomic Encyclopedia of Type Strains, Phase IV (KMG-IV): sequencing the most valuable type-strain genomes for metagenomic binning, comparative biology and taxonomic classification.</title>
        <authorList>
            <person name="Goeker M."/>
        </authorList>
    </citation>
    <scope>NUCLEOTIDE SEQUENCE [LARGE SCALE GENOMIC DNA]</scope>
    <source>
        <strain evidence="3 4">DSM 45479</strain>
    </source>
</reference>
<evidence type="ECO:0000259" key="2">
    <source>
        <dbReference type="Pfam" id="PF14232"/>
    </source>
</evidence>
<keyword evidence="4" id="KW-1185">Reference proteome</keyword>
<protein>
    <submittedName>
        <fullName evidence="3">GXWXG protein</fullName>
    </submittedName>
</protein>
<dbReference type="EMBL" id="QLTT01000011">
    <property type="protein sequence ID" value="RAS60654.1"/>
    <property type="molecule type" value="Genomic_DNA"/>
</dbReference>
<dbReference type="Gene3D" id="2.40.128.580">
    <property type="entry name" value="GXWXG domain"/>
    <property type="match status" value="1"/>
</dbReference>
<dbReference type="InterPro" id="IPR025951">
    <property type="entry name" value="GXWXG_dom"/>
</dbReference>
<accession>A0ABX9DY85</accession>
<proteinExistence type="predicted"/>
<feature type="domain" description="GXWXG" evidence="1">
    <location>
        <begin position="26"/>
        <end position="84"/>
    </location>
</feature>
<name>A0ABX9DY85_9PSEU</name>
<evidence type="ECO:0000313" key="4">
    <source>
        <dbReference type="Proteomes" id="UP000248714"/>
    </source>
</evidence>
<comment type="caution">
    <text evidence="3">The sequence shown here is derived from an EMBL/GenBank/DDBJ whole genome shotgun (WGS) entry which is preliminary data.</text>
</comment>
<sequence length="156" mass="17221">MTGTDVAARIAELRGADAVDAAELDALWDALAPVCAEEILGRWKGDSFATGHPWRVLLVACRWYGKHLNAVDDVKPLICRAEDGSLYSNVDLTGGEASLWNVEFRGEVTATVVYDTMPVLDHFKRVDEDILLGVMNGKAPVLHNGHHFYFLLERQA</sequence>
<dbReference type="Proteomes" id="UP000248714">
    <property type="component" value="Unassembled WGS sequence"/>
</dbReference>
<feature type="domain" description="DUF4334" evidence="2">
    <location>
        <begin position="95"/>
        <end position="154"/>
    </location>
</feature>
<evidence type="ECO:0000259" key="1">
    <source>
        <dbReference type="Pfam" id="PF14231"/>
    </source>
</evidence>
<dbReference type="RefSeq" id="WP_112230654.1">
    <property type="nucleotide sequence ID" value="NZ_QLTT01000011.1"/>
</dbReference>
<dbReference type="InterPro" id="IPR025568">
    <property type="entry name" value="DUF4334"/>
</dbReference>
<dbReference type="Pfam" id="PF14232">
    <property type="entry name" value="DUF4334"/>
    <property type="match status" value="1"/>
</dbReference>
<evidence type="ECO:0000313" key="3">
    <source>
        <dbReference type="EMBL" id="RAS60654.1"/>
    </source>
</evidence>
<gene>
    <name evidence="3" type="ORF">C8D87_11172</name>
</gene>